<dbReference type="Gene3D" id="3.40.50.2000">
    <property type="entry name" value="Glycogen Phosphorylase B"/>
    <property type="match status" value="2"/>
</dbReference>
<protein>
    <submittedName>
        <fullName evidence="3">Glycosyl transferase</fullName>
    </submittedName>
</protein>
<evidence type="ECO:0000313" key="4">
    <source>
        <dbReference type="Proteomes" id="UP000029980"/>
    </source>
</evidence>
<dbReference type="PANTHER" id="PTHR45947">
    <property type="entry name" value="SULFOQUINOVOSYL TRANSFERASE SQD2"/>
    <property type="match status" value="1"/>
</dbReference>
<dbReference type="Pfam" id="PF13439">
    <property type="entry name" value="Glyco_transf_4"/>
    <property type="match status" value="1"/>
</dbReference>
<accession>A0A097QUH1</accession>
<dbReference type="GeneID" id="25153218"/>
<dbReference type="RefSeq" id="WP_050003101.1">
    <property type="nucleotide sequence ID" value="NZ_CP008887.1"/>
</dbReference>
<evidence type="ECO:0000313" key="3">
    <source>
        <dbReference type="EMBL" id="AIU70127.1"/>
    </source>
</evidence>
<feature type="domain" description="Glycosyltransferase subfamily 4-like N-terminal" evidence="2">
    <location>
        <begin position="18"/>
        <end position="184"/>
    </location>
</feature>
<dbReference type="AlphaFoldDB" id="A0A097QUH1"/>
<dbReference type="EMBL" id="CP008887">
    <property type="protein sequence ID" value="AIU70127.1"/>
    <property type="molecule type" value="Genomic_DNA"/>
</dbReference>
<dbReference type="KEGG" id="teu:TEU_07170"/>
<evidence type="ECO:0000259" key="2">
    <source>
        <dbReference type="Pfam" id="PF13439"/>
    </source>
</evidence>
<evidence type="ECO:0000259" key="1">
    <source>
        <dbReference type="Pfam" id="PF00534"/>
    </source>
</evidence>
<dbReference type="PANTHER" id="PTHR45947:SF3">
    <property type="entry name" value="SULFOQUINOVOSYL TRANSFERASE SQD2"/>
    <property type="match status" value="1"/>
</dbReference>
<dbReference type="SUPFAM" id="SSF53756">
    <property type="entry name" value="UDP-Glycosyltransferase/glycogen phosphorylase"/>
    <property type="match status" value="1"/>
</dbReference>
<gene>
    <name evidence="3" type="ORF">TEU_07170</name>
</gene>
<dbReference type="OrthoDB" id="132546at2157"/>
<dbReference type="InterPro" id="IPR028098">
    <property type="entry name" value="Glyco_trans_4-like_N"/>
</dbReference>
<dbReference type="GO" id="GO:0016757">
    <property type="term" value="F:glycosyltransferase activity"/>
    <property type="evidence" value="ECO:0007669"/>
    <property type="project" value="InterPro"/>
</dbReference>
<sequence>MESLKITLVSDWYFPKLGGVAVHMHDLAFHLRALGHEVAIITNDRETSKEAELKEAGIDLIRVPGRVLGGVGINVGAFARGARELIPYIREYDVVHGHHAFTPLSLKAVSAGRQIGKATLITTHSINYENSKAIRAVARLTFPYFKYHLHNPHRIIAVSRAAKEFIKRFTSVPAEVIPNGINVDFFDVPLSREEAKERLGLGENVVLYVGRIEPRKGVGTLISAMKHVDGTLLIVGKGSRLSFLRERARLLGVAEKVRFLGTVEYSKLPLFYRASDVFVLPSLSEAFGIVLLEAMASGTPVIGTTVGGIPEIVDGCGLLVPPGDARKLAEAVNLVLNNQNVEKRLARLGKRRAEAVYDWRVVVRKITALYYQVLDEVAENG</sequence>
<keyword evidence="3" id="KW-0808">Transferase</keyword>
<name>A0A097QUH1_9EURY</name>
<dbReference type="InterPro" id="IPR050194">
    <property type="entry name" value="Glycosyltransferase_grp1"/>
</dbReference>
<keyword evidence="4" id="KW-1185">Reference proteome</keyword>
<reference evidence="3 4" key="1">
    <citation type="journal article" date="2015" name="Int. J. Syst. Evol. Microbiol.">
        <title>Thermococcus eurythermalis sp. nov., a conditional piezophilic hyperthermophilic archaeon with a wide temperature range isolated from an oil-immersed chimney in the Guaymas Basin.</title>
        <authorList>
            <person name="Zhao W."/>
            <person name="Zeng X."/>
            <person name="Xiao X."/>
        </authorList>
    </citation>
    <scope>NUCLEOTIDE SEQUENCE [LARGE SCALE GENOMIC DNA]</scope>
    <source>
        <strain evidence="3 4">A501</strain>
    </source>
</reference>
<proteinExistence type="predicted"/>
<dbReference type="STRING" id="1505907.TEU_07170"/>
<dbReference type="Proteomes" id="UP000029980">
    <property type="component" value="Chromosome"/>
</dbReference>
<dbReference type="CDD" id="cd03801">
    <property type="entry name" value="GT4_PimA-like"/>
    <property type="match status" value="1"/>
</dbReference>
<dbReference type="HOGENOM" id="CLU_009583_2_1_2"/>
<dbReference type="Pfam" id="PF00534">
    <property type="entry name" value="Glycos_transf_1"/>
    <property type="match status" value="1"/>
</dbReference>
<organism evidence="3 4">
    <name type="scientific">Thermococcus eurythermalis</name>
    <dbReference type="NCBI Taxonomy" id="1505907"/>
    <lineage>
        <taxon>Archaea</taxon>
        <taxon>Methanobacteriati</taxon>
        <taxon>Methanobacteriota</taxon>
        <taxon>Thermococci</taxon>
        <taxon>Thermococcales</taxon>
        <taxon>Thermococcaceae</taxon>
        <taxon>Thermococcus</taxon>
    </lineage>
</organism>
<feature type="domain" description="Glycosyl transferase family 1" evidence="1">
    <location>
        <begin position="194"/>
        <end position="350"/>
    </location>
</feature>
<dbReference type="InterPro" id="IPR001296">
    <property type="entry name" value="Glyco_trans_1"/>
</dbReference>